<evidence type="ECO:0000313" key="2">
    <source>
        <dbReference type="EMBL" id="CAI2362415.1"/>
    </source>
</evidence>
<comment type="caution">
    <text evidence="2">The sequence shown here is derived from an EMBL/GenBank/DDBJ whole genome shotgun (WGS) entry which is preliminary data.</text>
</comment>
<keyword evidence="3" id="KW-1185">Reference proteome</keyword>
<accession>A0AAD1X9J3</accession>
<evidence type="ECO:0000313" key="3">
    <source>
        <dbReference type="Proteomes" id="UP001295684"/>
    </source>
</evidence>
<feature type="region of interest" description="Disordered" evidence="1">
    <location>
        <begin position="161"/>
        <end position="204"/>
    </location>
</feature>
<feature type="compositionally biased region" description="Basic residues" evidence="1">
    <location>
        <begin position="173"/>
        <end position="187"/>
    </location>
</feature>
<dbReference type="EMBL" id="CAMPGE010003578">
    <property type="protein sequence ID" value="CAI2362415.1"/>
    <property type="molecule type" value="Genomic_DNA"/>
</dbReference>
<gene>
    <name evidence="2" type="ORF">ECRASSUSDP1_LOCUS3738</name>
</gene>
<feature type="compositionally biased region" description="Polar residues" evidence="1">
    <location>
        <begin position="340"/>
        <end position="356"/>
    </location>
</feature>
<feature type="compositionally biased region" description="Basic and acidic residues" evidence="1">
    <location>
        <begin position="243"/>
        <end position="260"/>
    </location>
</feature>
<sequence>MATLINIRENDIPNDSSICLTNTARKKGKLSSLFLKLCCCGPETKSDESKRDKRIQRRSVLPSSSNNSVKSQKENLFNNGSKKTFKESEAEIIKEENILNDSTNPGISLHQRRRYQKNIDPKDTKISRPAHNFESEKYILNKMLDEDKIVIIDEEIEKTTNPRAYDSQESERKSKKKRKLIKRIPKKKSTEPLPKMTAKNFHGVHTPKGGFDIAEINKITQIFRIMESESKKEYSEIAQNSQGKDKLRSQDSFSKEEEKKTPKRGSSEGIRVRSRTKKPNQRASIAIRMEDHDQDPSDGSMPRGIEKAINMLDNNTSGALKIPRNHSKQEDGSYEDLDKTSSLMRQDSVSNEESSK</sequence>
<protein>
    <submittedName>
        <fullName evidence="2">Uncharacterized protein</fullName>
    </submittedName>
</protein>
<feature type="compositionally biased region" description="Basic and acidic residues" evidence="1">
    <location>
        <begin position="327"/>
        <end position="339"/>
    </location>
</feature>
<organism evidence="2 3">
    <name type="scientific">Euplotes crassus</name>
    <dbReference type="NCBI Taxonomy" id="5936"/>
    <lineage>
        <taxon>Eukaryota</taxon>
        <taxon>Sar</taxon>
        <taxon>Alveolata</taxon>
        <taxon>Ciliophora</taxon>
        <taxon>Intramacronucleata</taxon>
        <taxon>Spirotrichea</taxon>
        <taxon>Hypotrichia</taxon>
        <taxon>Euplotida</taxon>
        <taxon>Euplotidae</taxon>
        <taxon>Moneuplotes</taxon>
    </lineage>
</organism>
<name>A0AAD1X9J3_EUPCR</name>
<feature type="compositionally biased region" description="Polar residues" evidence="1">
    <location>
        <begin position="61"/>
        <end position="82"/>
    </location>
</feature>
<proteinExistence type="predicted"/>
<reference evidence="2" key="1">
    <citation type="submission" date="2023-07" db="EMBL/GenBank/DDBJ databases">
        <authorList>
            <consortium name="AG Swart"/>
            <person name="Singh M."/>
            <person name="Singh A."/>
            <person name="Seah K."/>
            <person name="Emmerich C."/>
        </authorList>
    </citation>
    <scope>NUCLEOTIDE SEQUENCE</scope>
    <source>
        <strain evidence="2">DP1</strain>
    </source>
</reference>
<evidence type="ECO:0000256" key="1">
    <source>
        <dbReference type="SAM" id="MobiDB-lite"/>
    </source>
</evidence>
<dbReference type="Proteomes" id="UP001295684">
    <property type="component" value="Unassembled WGS sequence"/>
</dbReference>
<feature type="region of interest" description="Disordered" evidence="1">
    <location>
        <begin position="44"/>
        <end position="82"/>
    </location>
</feature>
<dbReference type="AlphaFoldDB" id="A0AAD1X9J3"/>
<feature type="region of interest" description="Disordered" evidence="1">
    <location>
        <begin position="234"/>
        <end position="356"/>
    </location>
</feature>